<dbReference type="InterPro" id="IPR007712">
    <property type="entry name" value="RelE/ParE_toxin"/>
</dbReference>
<evidence type="ECO:0000313" key="2">
    <source>
        <dbReference type="EMBL" id="RQN22940.1"/>
    </source>
</evidence>
<protein>
    <submittedName>
        <fullName evidence="2">Type II toxin-antitoxin system RelE/ParE family toxin</fullName>
    </submittedName>
</protein>
<organism evidence="2 3">
    <name type="scientific">Clostridium perfringens</name>
    <dbReference type="NCBI Taxonomy" id="1502"/>
    <lineage>
        <taxon>Bacteria</taxon>
        <taxon>Bacillati</taxon>
        <taxon>Bacillota</taxon>
        <taxon>Clostridia</taxon>
        <taxon>Eubacteriales</taxon>
        <taxon>Clostridiaceae</taxon>
        <taxon>Clostridium</taxon>
    </lineage>
</organism>
<dbReference type="EMBL" id="RQNR01000012">
    <property type="protein sequence ID" value="RQN22940.1"/>
    <property type="molecule type" value="Genomic_DNA"/>
</dbReference>
<proteinExistence type="predicted"/>
<accession>A0AAE8K644</accession>
<evidence type="ECO:0000256" key="1">
    <source>
        <dbReference type="ARBA" id="ARBA00022649"/>
    </source>
</evidence>
<dbReference type="Gene3D" id="3.30.2310.20">
    <property type="entry name" value="RelE-like"/>
    <property type="match status" value="1"/>
</dbReference>
<keyword evidence="1" id="KW-1277">Toxin-antitoxin system</keyword>
<dbReference type="AlphaFoldDB" id="A0AAE8K644"/>
<dbReference type="Pfam" id="PF05016">
    <property type="entry name" value="ParE_toxin"/>
    <property type="match status" value="1"/>
</dbReference>
<gene>
    <name evidence="2" type="ORF">EHZ11_14965</name>
</gene>
<dbReference type="RefSeq" id="WP_124228931.1">
    <property type="nucleotide sequence ID" value="NZ_CP102313.1"/>
</dbReference>
<name>A0AAE8K644_CLOPF</name>
<evidence type="ECO:0000313" key="3">
    <source>
        <dbReference type="Proteomes" id="UP000273641"/>
    </source>
</evidence>
<dbReference type="InterPro" id="IPR035093">
    <property type="entry name" value="RelE/ParE_toxin_dom_sf"/>
</dbReference>
<sequence length="104" mass="11906">MKLEITSTAIMHLSEISAYYANNVTKDKAREVILGITDSLNILKEFPMLGRAIPYVEGYRGHLCYKNYIAIYKVANDVIYVYGIFNCKQDYTSILKNLLSKTKN</sequence>
<reference evidence="2 3" key="1">
    <citation type="submission" date="2018-11" db="EMBL/GenBank/DDBJ databases">
        <title>Draft genome sequences of potential pathogenic Clostridium perfringens from environmental surface water in the North West Province, South Africa.</title>
        <authorList>
            <person name="Fourie J.C.J."/>
            <person name="Sanko T.J."/>
            <person name="Bezuidenhout C."/>
            <person name="Mienie C."/>
            <person name="Adeleke R."/>
        </authorList>
    </citation>
    <scope>NUCLEOTIDE SEQUENCE [LARGE SCALE GENOMIC DNA]</scope>
    <source>
        <strain evidence="2 3">SC4-C13</strain>
    </source>
</reference>
<comment type="caution">
    <text evidence="2">The sequence shown here is derived from an EMBL/GenBank/DDBJ whole genome shotgun (WGS) entry which is preliminary data.</text>
</comment>
<dbReference type="Proteomes" id="UP000273641">
    <property type="component" value="Unassembled WGS sequence"/>
</dbReference>